<organism evidence="11 12">
    <name type="scientific">Zoarces viviparus</name>
    <name type="common">Viviparous eelpout</name>
    <name type="synonym">Blennius viviparus</name>
    <dbReference type="NCBI Taxonomy" id="48416"/>
    <lineage>
        <taxon>Eukaryota</taxon>
        <taxon>Metazoa</taxon>
        <taxon>Chordata</taxon>
        <taxon>Craniata</taxon>
        <taxon>Vertebrata</taxon>
        <taxon>Euteleostomi</taxon>
        <taxon>Actinopterygii</taxon>
        <taxon>Neopterygii</taxon>
        <taxon>Teleostei</taxon>
        <taxon>Neoteleostei</taxon>
        <taxon>Acanthomorphata</taxon>
        <taxon>Eupercaria</taxon>
        <taxon>Perciformes</taxon>
        <taxon>Cottioidei</taxon>
        <taxon>Zoarcales</taxon>
        <taxon>Zoarcidae</taxon>
        <taxon>Zoarcinae</taxon>
        <taxon>Zoarces</taxon>
    </lineage>
</organism>
<comment type="similarity">
    <text evidence="4">Belongs to the CDIP1/LITAF family.</text>
</comment>
<evidence type="ECO:0000313" key="12">
    <source>
        <dbReference type="Proteomes" id="UP001488805"/>
    </source>
</evidence>
<dbReference type="GO" id="GO:0098560">
    <property type="term" value="C:cytoplasmic side of late endosome membrane"/>
    <property type="evidence" value="ECO:0007669"/>
    <property type="project" value="TreeGrafter"/>
</dbReference>
<evidence type="ECO:0000256" key="3">
    <source>
        <dbReference type="ARBA" id="ARBA00004630"/>
    </source>
</evidence>
<keyword evidence="7 9" id="KW-0472">Membrane</keyword>
<dbReference type="EMBL" id="JBCEZU010000056">
    <property type="protein sequence ID" value="KAK9534741.1"/>
    <property type="molecule type" value="Genomic_DNA"/>
</dbReference>
<evidence type="ECO:0000259" key="10">
    <source>
        <dbReference type="PROSITE" id="PS51837"/>
    </source>
</evidence>
<dbReference type="PANTHER" id="PTHR23292">
    <property type="entry name" value="LIPOPOLYSACCHARIDE-INDUCED TUMOR NECROSIS FACTOR-ALPHA FACTOR"/>
    <property type="match status" value="1"/>
</dbReference>
<protein>
    <recommendedName>
        <fullName evidence="10">LITAF domain-containing protein</fullName>
    </recommendedName>
</protein>
<dbReference type="SMART" id="SM00714">
    <property type="entry name" value="LITAF"/>
    <property type="match status" value="1"/>
</dbReference>
<evidence type="ECO:0000256" key="1">
    <source>
        <dbReference type="ARBA" id="ARBA00004125"/>
    </source>
</evidence>
<proteinExistence type="inferred from homology"/>
<keyword evidence="9" id="KW-1133">Transmembrane helix</keyword>
<evidence type="ECO:0000256" key="5">
    <source>
        <dbReference type="ARBA" id="ARBA00022723"/>
    </source>
</evidence>
<dbReference type="AlphaFoldDB" id="A0AAW1FIX0"/>
<dbReference type="InterPro" id="IPR006629">
    <property type="entry name" value="LITAF"/>
</dbReference>
<dbReference type="Pfam" id="PF10601">
    <property type="entry name" value="zf-LITAF-like"/>
    <property type="match status" value="1"/>
</dbReference>
<sequence length="213" mass="24228">MTSSDSDLKDILAELKHLSLKRKQLMERRTIQSIFQEMRNRVEFGQTEEAALNLHEIDNIDEKLKQLTERKAELQILYDNILNAKDMTNDKKAESQDAEDMTNDKKIVPDVPDPRSDIFYVKGPPNIPAPTVILDVETLPACSCRTQCPECKEFIMTETSTSISSVTWMVCFILASFGCVAGCCLIPFCMDKFKSITHTCPRCRTPIMTIKKL</sequence>
<evidence type="ECO:0000256" key="2">
    <source>
        <dbReference type="ARBA" id="ARBA00004414"/>
    </source>
</evidence>
<comment type="caution">
    <text evidence="11">The sequence shown here is derived from an EMBL/GenBank/DDBJ whole genome shotgun (WGS) entry which is preliminary data.</text>
</comment>
<keyword evidence="12" id="KW-1185">Reference proteome</keyword>
<feature type="transmembrane region" description="Helical" evidence="9">
    <location>
        <begin position="166"/>
        <end position="188"/>
    </location>
</feature>
<gene>
    <name evidence="11" type="ORF">VZT92_007166</name>
</gene>
<dbReference type="PROSITE" id="PS51837">
    <property type="entry name" value="LITAF"/>
    <property type="match status" value="1"/>
</dbReference>
<dbReference type="PANTHER" id="PTHR23292:SF35">
    <property type="entry name" value="LITAF DOMAIN-CONTAINING PROTEIN"/>
    <property type="match status" value="1"/>
</dbReference>
<evidence type="ECO:0000256" key="4">
    <source>
        <dbReference type="ARBA" id="ARBA00005975"/>
    </source>
</evidence>
<comment type="subcellular location">
    <subcellularLocation>
        <location evidence="1">Endosome membrane</location>
        <topology evidence="1">Peripheral membrane protein</topology>
        <orientation evidence="1">Cytoplasmic side</orientation>
    </subcellularLocation>
    <subcellularLocation>
        <location evidence="2">Late endosome membrane</location>
    </subcellularLocation>
    <subcellularLocation>
        <location evidence="3">Lysosome membrane</location>
        <topology evidence="3">Peripheral membrane protein</topology>
        <orientation evidence="3">Cytoplasmic side</orientation>
    </subcellularLocation>
</comment>
<keyword evidence="6" id="KW-0862">Zinc</keyword>
<evidence type="ECO:0000256" key="9">
    <source>
        <dbReference type="SAM" id="Phobius"/>
    </source>
</evidence>
<keyword evidence="8" id="KW-0175">Coiled coil</keyword>
<reference evidence="11 12" key="1">
    <citation type="journal article" date="2024" name="Genome Biol. Evol.">
        <title>Chromosome-level genome assembly of the viviparous eelpout Zoarces viviparus.</title>
        <authorList>
            <person name="Fuhrmann N."/>
            <person name="Brasseur M.V."/>
            <person name="Bakowski C.E."/>
            <person name="Podsiadlowski L."/>
            <person name="Prost S."/>
            <person name="Krehenwinkel H."/>
            <person name="Mayer C."/>
        </authorList>
    </citation>
    <scope>NUCLEOTIDE SEQUENCE [LARGE SCALE GENOMIC DNA]</scope>
    <source>
        <strain evidence="11">NO-MEL_2022_Ind0_liver</strain>
    </source>
</reference>
<evidence type="ECO:0000256" key="6">
    <source>
        <dbReference type="ARBA" id="ARBA00022833"/>
    </source>
</evidence>
<keyword evidence="9" id="KW-0812">Transmembrane</keyword>
<dbReference type="InterPro" id="IPR037519">
    <property type="entry name" value="LITAF_fam"/>
</dbReference>
<feature type="coiled-coil region" evidence="8">
    <location>
        <begin position="57"/>
        <end position="104"/>
    </location>
</feature>
<feature type="domain" description="LITAF" evidence="10">
    <location>
        <begin position="128"/>
        <end position="212"/>
    </location>
</feature>
<evidence type="ECO:0000313" key="11">
    <source>
        <dbReference type="EMBL" id="KAK9534741.1"/>
    </source>
</evidence>
<name>A0AAW1FIX0_ZOAVI</name>
<dbReference type="Proteomes" id="UP001488805">
    <property type="component" value="Unassembled WGS sequence"/>
</dbReference>
<keyword evidence="5" id="KW-0479">Metal-binding</keyword>
<dbReference type="GO" id="GO:0008270">
    <property type="term" value="F:zinc ion binding"/>
    <property type="evidence" value="ECO:0007669"/>
    <property type="project" value="TreeGrafter"/>
</dbReference>
<evidence type="ECO:0000256" key="7">
    <source>
        <dbReference type="ARBA" id="ARBA00023136"/>
    </source>
</evidence>
<evidence type="ECO:0000256" key="8">
    <source>
        <dbReference type="SAM" id="Coils"/>
    </source>
</evidence>
<dbReference type="GO" id="GO:0005634">
    <property type="term" value="C:nucleus"/>
    <property type="evidence" value="ECO:0007669"/>
    <property type="project" value="TreeGrafter"/>
</dbReference>
<accession>A0AAW1FIX0</accession>
<dbReference type="GO" id="GO:0098574">
    <property type="term" value="C:cytoplasmic side of lysosomal membrane"/>
    <property type="evidence" value="ECO:0007669"/>
    <property type="project" value="TreeGrafter"/>
</dbReference>